<dbReference type="InterPro" id="IPR015946">
    <property type="entry name" value="KH_dom-like_a/b"/>
</dbReference>
<protein>
    <submittedName>
        <fullName evidence="1">Osmotically inducible protein C</fullName>
    </submittedName>
</protein>
<reference evidence="1 2" key="1">
    <citation type="journal article" date="2014" name="BMC Genomics">
        <title>Comparison of environmental and isolate Sulfobacillus genomes reveals diverse carbon, sulfur, nitrogen, and hydrogen metabolisms.</title>
        <authorList>
            <person name="Justice N.B."/>
            <person name="Norman A."/>
            <person name="Brown C.T."/>
            <person name="Singh A."/>
            <person name="Thomas B.C."/>
            <person name="Banfield J.F."/>
        </authorList>
    </citation>
    <scope>NUCLEOTIDE SEQUENCE [LARGE SCALE GENOMIC DNA]</scope>
    <source>
        <strain evidence="1">AMDSBA4</strain>
    </source>
</reference>
<proteinExistence type="predicted"/>
<dbReference type="AlphaFoldDB" id="A0A2T2X7F3"/>
<dbReference type="EMBL" id="PXYW01000080">
    <property type="protein sequence ID" value="PSR30397.1"/>
    <property type="molecule type" value="Genomic_DNA"/>
</dbReference>
<dbReference type="PANTHER" id="PTHR35368">
    <property type="entry name" value="HYDROPEROXIDE REDUCTASE"/>
    <property type="match status" value="1"/>
</dbReference>
<dbReference type="InterPro" id="IPR036102">
    <property type="entry name" value="OsmC/Ohrsf"/>
</dbReference>
<evidence type="ECO:0000313" key="2">
    <source>
        <dbReference type="Proteomes" id="UP000242972"/>
    </source>
</evidence>
<dbReference type="PANTHER" id="PTHR35368:SF1">
    <property type="entry name" value="HYDROPEROXIDE REDUCTASE"/>
    <property type="match status" value="1"/>
</dbReference>
<dbReference type="Gene3D" id="3.30.300.20">
    <property type="match status" value="1"/>
</dbReference>
<dbReference type="Pfam" id="PF02566">
    <property type="entry name" value="OsmC"/>
    <property type="match status" value="1"/>
</dbReference>
<name>A0A2T2X7F3_9FIRM</name>
<sequence>MERNGIAVDQLVATSEAIQENPDLAQFRFRSQTQWLQGGHSETRIQSFYGAGQEDPSRQTPFVVVSDEPPVLLGTNQGPNAVELFLAALASCLSVGIAYNAAARGMRLQDLRLEIEGDVDLQAFLGLSETVRPGYEEIRVRYHVVSDATADQWAKLMAHVEKTSPVLDMVRHPVPVTFVRD</sequence>
<organism evidence="1 2">
    <name type="scientific">Sulfobacillus benefaciens</name>
    <dbReference type="NCBI Taxonomy" id="453960"/>
    <lineage>
        <taxon>Bacteria</taxon>
        <taxon>Bacillati</taxon>
        <taxon>Bacillota</taxon>
        <taxon>Clostridia</taxon>
        <taxon>Eubacteriales</taxon>
        <taxon>Clostridiales Family XVII. Incertae Sedis</taxon>
        <taxon>Sulfobacillus</taxon>
    </lineage>
</organism>
<comment type="caution">
    <text evidence="1">The sequence shown here is derived from an EMBL/GenBank/DDBJ whole genome shotgun (WGS) entry which is preliminary data.</text>
</comment>
<dbReference type="Proteomes" id="UP000242972">
    <property type="component" value="Unassembled WGS sequence"/>
</dbReference>
<dbReference type="InterPro" id="IPR052924">
    <property type="entry name" value="OsmC/Ohr_hydroprdx_reductase"/>
</dbReference>
<dbReference type="InterPro" id="IPR003718">
    <property type="entry name" value="OsmC/Ohr_fam"/>
</dbReference>
<accession>A0A2T2X7F3</accession>
<evidence type="ECO:0000313" key="1">
    <source>
        <dbReference type="EMBL" id="PSR30397.1"/>
    </source>
</evidence>
<gene>
    <name evidence="1" type="ORF">C7B46_18020</name>
</gene>
<dbReference type="SUPFAM" id="SSF82784">
    <property type="entry name" value="OsmC-like"/>
    <property type="match status" value="1"/>
</dbReference>